<keyword evidence="7" id="KW-1185">Reference proteome</keyword>
<evidence type="ECO:0000256" key="3">
    <source>
        <dbReference type="ARBA" id="ARBA00023163"/>
    </source>
</evidence>
<evidence type="ECO:0000313" key="7">
    <source>
        <dbReference type="Proteomes" id="UP000027665"/>
    </source>
</evidence>
<evidence type="ECO:0000259" key="4">
    <source>
        <dbReference type="PROSITE" id="PS50042"/>
    </source>
</evidence>
<evidence type="ECO:0000313" key="6">
    <source>
        <dbReference type="EMBL" id="KEJ91481.1"/>
    </source>
</evidence>
<dbReference type="EMBL" id="JMKI01000047">
    <property type="protein sequence ID" value="KEJ91481.1"/>
    <property type="molecule type" value="Genomic_DNA"/>
</dbReference>
<dbReference type="GO" id="GO:0006355">
    <property type="term" value="P:regulation of DNA-templated transcription"/>
    <property type="evidence" value="ECO:0007669"/>
    <property type="project" value="InterPro"/>
</dbReference>
<dbReference type="OrthoDB" id="9774616at2"/>
<evidence type="ECO:0000259" key="5">
    <source>
        <dbReference type="PROSITE" id="PS51063"/>
    </source>
</evidence>
<dbReference type="SUPFAM" id="SSF51206">
    <property type="entry name" value="cAMP-binding domain-like"/>
    <property type="match status" value="1"/>
</dbReference>
<feature type="domain" description="HTH crp-type" evidence="5">
    <location>
        <begin position="159"/>
        <end position="226"/>
    </location>
</feature>
<sequence>MDIQEALGQYIGVIRKCRLFTGIPEELYPETLRSLQAKLRPYGKGEIIRVLGDDFPYAYYLLRGEVELSFFNRAYNQININRFLPGSLMGEALAFLRNANSPVQLTAVEESLMLLLDLSPLSRASDGFEYGHTLTVNLARLLAGKNVFLNSRLHILAQKGVRDRILMYLSSLPKRSDGYVTLPFTKTALAEFLCVNRSALSREFTKMAEEGILEIEGRRVKPRFCES</sequence>
<proteinExistence type="predicted"/>
<gene>
    <name evidence="6" type="ORF">EH55_09765</name>
</gene>
<accession>A0A073IPT5</accession>
<dbReference type="Proteomes" id="UP000027665">
    <property type="component" value="Unassembled WGS sequence"/>
</dbReference>
<dbReference type="GO" id="GO:0003677">
    <property type="term" value="F:DNA binding"/>
    <property type="evidence" value="ECO:0007669"/>
    <property type="project" value="UniProtKB-KW"/>
</dbReference>
<dbReference type="STRING" id="2754.EH55_09765"/>
<organism evidence="6 7">
    <name type="scientific">Synergistes jonesii</name>
    <dbReference type="NCBI Taxonomy" id="2754"/>
    <lineage>
        <taxon>Bacteria</taxon>
        <taxon>Thermotogati</taxon>
        <taxon>Synergistota</taxon>
        <taxon>Synergistia</taxon>
        <taxon>Synergistales</taxon>
        <taxon>Synergistaceae</taxon>
        <taxon>Synergistes</taxon>
    </lineage>
</organism>
<name>A0A073IPT5_9BACT</name>
<evidence type="ECO:0000256" key="1">
    <source>
        <dbReference type="ARBA" id="ARBA00023015"/>
    </source>
</evidence>
<dbReference type="PROSITE" id="PS50042">
    <property type="entry name" value="CNMP_BINDING_3"/>
    <property type="match status" value="1"/>
</dbReference>
<dbReference type="PROSITE" id="PS51063">
    <property type="entry name" value="HTH_CRP_2"/>
    <property type="match status" value="1"/>
</dbReference>
<dbReference type="AlphaFoldDB" id="A0A073IPT5"/>
<dbReference type="SUPFAM" id="SSF46785">
    <property type="entry name" value="Winged helix' DNA-binding domain"/>
    <property type="match status" value="1"/>
</dbReference>
<feature type="domain" description="Cyclic nucleotide-binding" evidence="4">
    <location>
        <begin position="19"/>
        <end position="123"/>
    </location>
</feature>
<dbReference type="Pfam" id="PF13545">
    <property type="entry name" value="HTH_Crp_2"/>
    <property type="match status" value="1"/>
</dbReference>
<dbReference type="GeneID" id="90984391"/>
<dbReference type="RefSeq" id="WP_037977874.1">
    <property type="nucleotide sequence ID" value="NZ_JMKI01000047.1"/>
</dbReference>
<dbReference type="CDD" id="cd00038">
    <property type="entry name" value="CAP_ED"/>
    <property type="match status" value="1"/>
</dbReference>
<protein>
    <recommendedName>
        <fullName evidence="8">Cyclic nucleotide-binding domain-containing protein</fullName>
    </recommendedName>
</protein>
<dbReference type="InterPro" id="IPR018490">
    <property type="entry name" value="cNMP-bd_dom_sf"/>
</dbReference>
<keyword evidence="3" id="KW-0804">Transcription</keyword>
<evidence type="ECO:0000256" key="2">
    <source>
        <dbReference type="ARBA" id="ARBA00023125"/>
    </source>
</evidence>
<dbReference type="InterPro" id="IPR000595">
    <property type="entry name" value="cNMP-bd_dom"/>
</dbReference>
<dbReference type="Pfam" id="PF00027">
    <property type="entry name" value="cNMP_binding"/>
    <property type="match status" value="1"/>
</dbReference>
<evidence type="ECO:0008006" key="8">
    <source>
        <dbReference type="Google" id="ProtNLM"/>
    </source>
</evidence>
<keyword evidence="2" id="KW-0238">DNA-binding</keyword>
<keyword evidence="1" id="KW-0805">Transcription regulation</keyword>
<dbReference type="InterPro" id="IPR012318">
    <property type="entry name" value="HTH_CRP"/>
</dbReference>
<comment type="caution">
    <text evidence="6">The sequence shown here is derived from an EMBL/GenBank/DDBJ whole genome shotgun (WGS) entry which is preliminary data.</text>
</comment>
<dbReference type="eggNOG" id="COG0664">
    <property type="taxonomic scope" value="Bacteria"/>
</dbReference>
<reference evidence="6 7" key="1">
    <citation type="submission" date="2014-04" db="EMBL/GenBank/DDBJ databases">
        <title>Draft Genome Sequence of Synergistes jonesii.</title>
        <authorList>
            <person name="Coil D.A."/>
            <person name="Eisen J.A."/>
            <person name="Holland-Moritz H.E."/>
        </authorList>
    </citation>
    <scope>NUCLEOTIDE SEQUENCE [LARGE SCALE GENOMIC DNA]</scope>
    <source>
        <strain evidence="6 7">78-1</strain>
    </source>
</reference>
<dbReference type="InterPro" id="IPR036390">
    <property type="entry name" value="WH_DNA-bd_sf"/>
</dbReference>
<dbReference type="InterPro" id="IPR014710">
    <property type="entry name" value="RmlC-like_jellyroll"/>
</dbReference>
<dbReference type="Gene3D" id="2.60.120.10">
    <property type="entry name" value="Jelly Rolls"/>
    <property type="match status" value="1"/>
</dbReference>